<sequence length="104" mass="12091">IAHMPRLDLGATSRIVLHLIDKLQASYQDLEDLHVFTDRFYTNLDLAKALHDMKINITSTIMTNRKGLPEEIRSKKKNKAGKLKLKKGDIKSFRKEDKYNVPLW</sequence>
<dbReference type="InterPro" id="IPR029526">
    <property type="entry name" value="PGBD"/>
</dbReference>
<accession>A0A1B6LQ90</accession>
<protein>
    <recommendedName>
        <fullName evidence="1">PiggyBac transposable element-derived protein domain-containing protein</fullName>
    </recommendedName>
</protein>
<name>A0A1B6LQ90_9HEMI</name>
<feature type="non-terminal residue" evidence="2">
    <location>
        <position position="1"/>
    </location>
</feature>
<dbReference type="EMBL" id="GEBQ01014150">
    <property type="protein sequence ID" value="JAT25827.1"/>
    <property type="molecule type" value="Transcribed_RNA"/>
</dbReference>
<dbReference type="AlphaFoldDB" id="A0A1B6LQ90"/>
<gene>
    <name evidence="2" type="ORF">g.49292</name>
</gene>
<proteinExistence type="predicted"/>
<evidence type="ECO:0000259" key="1">
    <source>
        <dbReference type="Pfam" id="PF13843"/>
    </source>
</evidence>
<reference evidence="2" key="1">
    <citation type="submission" date="2015-11" db="EMBL/GenBank/DDBJ databases">
        <title>De novo transcriptome assembly of four potential Pierce s Disease insect vectors from Arizona vineyards.</title>
        <authorList>
            <person name="Tassone E.E."/>
        </authorList>
    </citation>
    <scope>NUCLEOTIDE SEQUENCE</scope>
</reference>
<dbReference type="Pfam" id="PF13843">
    <property type="entry name" value="DDE_Tnp_1_7"/>
    <property type="match status" value="1"/>
</dbReference>
<feature type="domain" description="PiggyBac transposable element-derived protein" evidence="1">
    <location>
        <begin position="8"/>
        <end position="88"/>
    </location>
</feature>
<organism evidence="2">
    <name type="scientific">Graphocephala atropunctata</name>
    <dbReference type="NCBI Taxonomy" id="36148"/>
    <lineage>
        <taxon>Eukaryota</taxon>
        <taxon>Metazoa</taxon>
        <taxon>Ecdysozoa</taxon>
        <taxon>Arthropoda</taxon>
        <taxon>Hexapoda</taxon>
        <taxon>Insecta</taxon>
        <taxon>Pterygota</taxon>
        <taxon>Neoptera</taxon>
        <taxon>Paraneoptera</taxon>
        <taxon>Hemiptera</taxon>
        <taxon>Auchenorrhyncha</taxon>
        <taxon>Membracoidea</taxon>
        <taxon>Cicadellidae</taxon>
        <taxon>Cicadellinae</taxon>
        <taxon>Cicadellini</taxon>
        <taxon>Graphocephala</taxon>
    </lineage>
</organism>
<evidence type="ECO:0000313" key="2">
    <source>
        <dbReference type="EMBL" id="JAT25827.1"/>
    </source>
</evidence>